<keyword evidence="3" id="KW-0350">Heme biosynthesis</keyword>
<dbReference type="Proteomes" id="UP001479436">
    <property type="component" value="Unassembled WGS sequence"/>
</dbReference>
<dbReference type="EMBL" id="JASJQH010000244">
    <property type="protein sequence ID" value="KAK9765627.1"/>
    <property type="molecule type" value="Genomic_DNA"/>
</dbReference>
<evidence type="ECO:0000256" key="4">
    <source>
        <dbReference type="ARBA" id="ARBA00023239"/>
    </source>
</evidence>
<evidence type="ECO:0000256" key="6">
    <source>
        <dbReference type="ARBA" id="ARBA00025628"/>
    </source>
</evidence>
<comment type="caution">
    <text evidence="10">The sequence shown here is derived from an EMBL/GenBank/DDBJ whole genome shotgun (WGS) entry which is preliminary data.</text>
</comment>
<organism evidence="10 11">
    <name type="scientific">Basidiobolus ranarum</name>
    <dbReference type="NCBI Taxonomy" id="34480"/>
    <lineage>
        <taxon>Eukaryota</taxon>
        <taxon>Fungi</taxon>
        <taxon>Fungi incertae sedis</taxon>
        <taxon>Zoopagomycota</taxon>
        <taxon>Entomophthoromycotina</taxon>
        <taxon>Basidiobolomycetes</taxon>
        <taxon>Basidiobolales</taxon>
        <taxon>Basidiobolaceae</taxon>
        <taxon>Basidiobolus</taxon>
    </lineage>
</organism>
<comment type="catalytic activity">
    <reaction evidence="7 8">
        <text>2 5-aminolevulinate = porphobilinogen + 2 H2O + H(+)</text>
        <dbReference type="Rhea" id="RHEA:24064"/>
        <dbReference type="ChEBI" id="CHEBI:15377"/>
        <dbReference type="ChEBI" id="CHEBI:15378"/>
        <dbReference type="ChEBI" id="CHEBI:58126"/>
        <dbReference type="ChEBI" id="CHEBI:356416"/>
        <dbReference type="EC" id="4.2.1.24"/>
    </reaction>
</comment>
<comment type="function">
    <text evidence="6">Catalyzes an early step in the biosynthesis of tetrapyrroles. Binds two molecules of 5-aminolevulinate per subunit, each at a distinct site, and catalyzes their condensation to form porphobilinogen.</text>
</comment>
<dbReference type="Gene3D" id="3.20.20.70">
    <property type="entry name" value="Aldolase class I"/>
    <property type="match status" value="1"/>
</dbReference>
<name>A0ABR2WVT0_9FUNG</name>
<evidence type="ECO:0000256" key="1">
    <source>
        <dbReference type="ARBA" id="ARBA00004694"/>
    </source>
</evidence>
<dbReference type="PIRSF" id="PIRSF001415">
    <property type="entry name" value="Porphbilin_synth"/>
    <property type="match status" value="1"/>
</dbReference>
<comment type="pathway">
    <text evidence="1">Porphyrin-containing compound metabolism; protoporphyrin-IX biosynthesis; coproporphyrinogen-III from 5-aminolevulinate: step 1/4.</text>
</comment>
<evidence type="ECO:0000256" key="2">
    <source>
        <dbReference type="ARBA" id="ARBA00008055"/>
    </source>
</evidence>
<evidence type="ECO:0000256" key="7">
    <source>
        <dbReference type="ARBA" id="ARBA00047651"/>
    </source>
</evidence>
<dbReference type="InterPro" id="IPR013785">
    <property type="entry name" value="Aldolase_TIM"/>
</dbReference>
<dbReference type="PANTHER" id="PTHR11458">
    <property type="entry name" value="DELTA-AMINOLEVULINIC ACID DEHYDRATASE"/>
    <property type="match status" value="1"/>
</dbReference>
<comment type="similarity">
    <text evidence="2 9">Belongs to the ALAD family.</text>
</comment>
<accession>A0ABR2WVT0</accession>
<dbReference type="PRINTS" id="PR00144">
    <property type="entry name" value="DALDHYDRTASE"/>
</dbReference>
<dbReference type="InterPro" id="IPR001731">
    <property type="entry name" value="ALAD"/>
</dbReference>
<evidence type="ECO:0000256" key="3">
    <source>
        <dbReference type="ARBA" id="ARBA00023133"/>
    </source>
</evidence>
<keyword evidence="5 8" id="KW-0627">Porphyrin biosynthesis</keyword>
<dbReference type="SMART" id="SM01004">
    <property type="entry name" value="ALAD"/>
    <property type="match status" value="1"/>
</dbReference>
<proteinExistence type="inferred from homology"/>
<keyword evidence="4 8" id="KW-0456">Lyase</keyword>
<reference evidence="10 11" key="1">
    <citation type="submission" date="2023-04" db="EMBL/GenBank/DDBJ databases">
        <title>Genome of Basidiobolus ranarum AG-B5.</title>
        <authorList>
            <person name="Stajich J.E."/>
            <person name="Carter-House D."/>
            <person name="Gryganskyi A."/>
        </authorList>
    </citation>
    <scope>NUCLEOTIDE SEQUENCE [LARGE SCALE GENOMIC DNA]</scope>
    <source>
        <strain evidence="10 11">AG-B5</strain>
    </source>
</reference>
<dbReference type="GO" id="GO:0004655">
    <property type="term" value="F:porphobilinogen synthase activity"/>
    <property type="evidence" value="ECO:0007669"/>
    <property type="project" value="UniProtKB-EC"/>
</dbReference>
<dbReference type="InterPro" id="IPR030656">
    <property type="entry name" value="ALAD_AS"/>
</dbReference>
<evidence type="ECO:0000256" key="9">
    <source>
        <dbReference type="RuleBase" id="RU004161"/>
    </source>
</evidence>
<dbReference type="EC" id="4.2.1.24" evidence="8"/>
<dbReference type="NCBIfam" id="NF006762">
    <property type="entry name" value="PRK09283.1"/>
    <property type="match status" value="1"/>
</dbReference>
<dbReference type="PANTHER" id="PTHR11458:SF0">
    <property type="entry name" value="DELTA-AMINOLEVULINIC ACID DEHYDRATASE"/>
    <property type="match status" value="1"/>
</dbReference>
<evidence type="ECO:0000256" key="5">
    <source>
        <dbReference type="ARBA" id="ARBA00023244"/>
    </source>
</evidence>
<sequence>MSDISSILHSGYHHPVHRFWQQERLLTKKALIYPIFVTDDPDAKQPLSSLPGQYRWGVNKLKDFIGPLVQKGLSSVIIFGVPLAIEKDATGTRADDPEGPTIAAVKLLRKEFPDLLVCCDVCLCEYTDHGHCGVLNEDGTINNQASVQRIAEVSLNYAKAGCQVIAPSDMMDGRIKGIKQILIDNGISHRVSLMSYSAKFASAYYGPFREAANSKPGGCDRKCYQLPPNARGLARRAILRDVAEGADTIMVKPGTLYLDIVRDAKELAPDHPIAIYHVSGEYAALWHAAQNGVFDLKTGVLENLEGAMRAGANIILTYYTPDLLDWLEV</sequence>
<evidence type="ECO:0000313" key="10">
    <source>
        <dbReference type="EMBL" id="KAK9765627.1"/>
    </source>
</evidence>
<dbReference type="CDD" id="cd04824">
    <property type="entry name" value="eu_ALAD_PBGS_cysteine_rich"/>
    <property type="match status" value="1"/>
</dbReference>
<protein>
    <recommendedName>
        <fullName evidence="8">Delta-aminolevulinic acid dehydratase</fullName>
        <ecNumber evidence="8">4.2.1.24</ecNumber>
    </recommendedName>
</protein>
<keyword evidence="11" id="KW-1185">Reference proteome</keyword>
<dbReference type="SUPFAM" id="SSF51569">
    <property type="entry name" value="Aldolase"/>
    <property type="match status" value="1"/>
</dbReference>
<evidence type="ECO:0000313" key="11">
    <source>
        <dbReference type="Proteomes" id="UP001479436"/>
    </source>
</evidence>
<evidence type="ECO:0000256" key="8">
    <source>
        <dbReference type="RuleBase" id="RU000515"/>
    </source>
</evidence>
<dbReference type="Pfam" id="PF00490">
    <property type="entry name" value="ALAD"/>
    <property type="match status" value="1"/>
</dbReference>
<dbReference type="PROSITE" id="PS00169">
    <property type="entry name" value="D_ALA_DEHYDRATASE"/>
    <property type="match status" value="1"/>
</dbReference>
<comment type="subunit">
    <text evidence="8">Homooctamer.</text>
</comment>
<gene>
    <name evidence="10" type="primary">HEM2</name>
    <name evidence="10" type="ORF">K7432_005889</name>
</gene>